<comment type="caution">
    <text evidence="2">The sequence shown here is derived from an EMBL/GenBank/DDBJ whole genome shotgun (WGS) entry which is preliminary data.</text>
</comment>
<evidence type="ECO:0000313" key="2">
    <source>
        <dbReference type="EMBL" id="HCT15336.1"/>
    </source>
</evidence>
<gene>
    <name evidence="2" type="ORF">DIW82_11310</name>
</gene>
<dbReference type="EMBL" id="DQID01000289">
    <property type="protein sequence ID" value="HCT15336.1"/>
    <property type="molecule type" value="Genomic_DNA"/>
</dbReference>
<name>A0A3D4T1B3_9CORY</name>
<sequence length="149" mass="16477">MLDKVPGLRIDREPRGLRDTPGIERPWRSDLTHQSAVSIKDINATVRSDLSVSALGDVQVELLGVVRRRRQQREDGLLGTGEMTDRHPRGSIQARQSARLRATGATPTITESPVTPDRDEPAGQRTGDTHRHCRINVTRFVATGGRRTG</sequence>
<feature type="region of interest" description="Disordered" evidence="1">
    <location>
        <begin position="71"/>
        <end position="128"/>
    </location>
</feature>
<accession>A0A3D4T1B3</accession>
<reference evidence="2 3" key="1">
    <citation type="journal article" date="2018" name="Nat. Biotechnol.">
        <title>A standardized bacterial taxonomy based on genome phylogeny substantially revises the tree of life.</title>
        <authorList>
            <person name="Parks D.H."/>
            <person name="Chuvochina M."/>
            <person name="Waite D.W."/>
            <person name="Rinke C."/>
            <person name="Skarshewski A."/>
            <person name="Chaumeil P.A."/>
            <person name="Hugenholtz P."/>
        </authorList>
    </citation>
    <scope>NUCLEOTIDE SEQUENCE [LARGE SCALE GENOMIC DNA]</scope>
    <source>
        <strain evidence="2">UBA11247</strain>
    </source>
</reference>
<evidence type="ECO:0000313" key="3">
    <source>
        <dbReference type="Proteomes" id="UP000261739"/>
    </source>
</evidence>
<protein>
    <submittedName>
        <fullName evidence="2">Uncharacterized protein</fullName>
    </submittedName>
</protein>
<evidence type="ECO:0000256" key="1">
    <source>
        <dbReference type="SAM" id="MobiDB-lite"/>
    </source>
</evidence>
<feature type="region of interest" description="Disordered" evidence="1">
    <location>
        <begin position="1"/>
        <end position="27"/>
    </location>
</feature>
<organism evidence="2 3">
    <name type="scientific">Corynebacterium nuruki</name>
    <dbReference type="NCBI Taxonomy" id="1032851"/>
    <lineage>
        <taxon>Bacteria</taxon>
        <taxon>Bacillati</taxon>
        <taxon>Actinomycetota</taxon>
        <taxon>Actinomycetes</taxon>
        <taxon>Mycobacteriales</taxon>
        <taxon>Corynebacteriaceae</taxon>
        <taxon>Corynebacterium</taxon>
    </lineage>
</organism>
<dbReference type="Proteomes" id="UP000261739">
    <property type="component" value="Unassembled WGS sequence"/>
</dbReference>
<proteinExistence type="predicted"/>
<feature type="compositionally biased region" description="Basic and acidic residues" evidence="1">
    <location>
        <begin position="116"/>
        <end position="128"/>
    </location>
</feature>
<feature type="compositionally biased region" description="Basic and acidic residues" evidence="1">
    <location>
        <begin position="9"/>
        <end position="27"/>
    </location>
</feature>
<dbReference type="AlphaFoldDB" id="A0A3D4T1B3"/>